<dbReference type="AlphaFoldDB" id="A0A9X2KE51"/>
<sequence>MVALTVSEDLLADVQQAVAAYQPELNVTTTKDIIILDGLFVVSGPQGPFDWYQVRVGITAGFPWEEPCVVETGDRIPKVVDRHVFPDHGDCCLGVWEEWLITASDHTFEAFMTGVMHDYFVSQTYFEAKGEWPFGERSHGDAGVVESFADLLGVGNDKAIIVEYLRLMSWKHVKGHASCPCGSGRRLRQCHRDKVDQLKKRIPLALARRMFNRVRG</sequence>
<organism evidence="1 2">
    <name type="scientific">Aurantimonas marianensis</name>
    <dbReference type="NCBI Taxonomy" id="2920428"/>
    <lineage>
        <taxon>Bacteria</taxon>
        <taxon>Pseudomonadati</taxon>
        <taxon>Pseudomonadota</taxon>
        <taxon>Alphaproteobacteria</taxon>
        <taxon>Hyphomicrobiales</taxon>
        <taxon>Aurantimonadaceae</taxon>
        <taxon>Aurantimonas</taxon>
    </lineage>
</organism>
<keyword evidence="2" id="KW-1185">Reference proteome</keyword>
<dbReference type="Proteomes" id="UP001155220">
    <property type="component" value="Unassembled WGS sequence"/>
</dbReference>
<dbReference type="RefSeq" id="WP_253963922.1">
    <property type="nucleotide sequence ID" value="NZ_JALHBS010000043.1"/>
</dbReference>
<dbReference type="EMBL" id="JALHBS010000043">
    <property type="protein sequence ID" value="MCP3055058.1"/>
    <property type="molecule type" value="Genomic_DNA"/>
</dbReference>
<dbReference type="InterPro" id="IPR004027">
    <property type="entry name" value="SEC_C_motif"/>
</dbReference>
<name>A0A9X2KE51_9HYPH</name>
<reference evidence="1" key="1">
    <citation type="submission" date="2022-03" db="EMBL/GenBank/DDBJ databases">
        <title>Aurantimonas Liuensis sp. Nov., isolated from the hadal seawater of the Mariana Trench.</title>
        <authorList>
            <person name="Liu R."/>
        </authorList>
    </citation>
    <scope>NUCLEOTIDE SEQUENCE</scope>
    <source>
        <strain evidence="1">LRZ36</strain>
    </source>
</reference>
<accession>A0A9X2KE51</accession>
<protein>
    <submittedName>
        <fullName evidence="1">SEC-C domain-containing protein</fullName>
    </submittedName>
</protein>
<proteinExistence type="predicted"/>
<gene>
    <name evidence="1" type="ORF">MJ956_07810</name>
</gene>
<comment type="caution">
    <text evidence="1">The sequence shown here is derived from an EMBL/GenBank/DDBJ whole genome shotgun (WGS) entry which is preliminary data.</text>
</comment>
<dbReference type="Pfam" id="PF02810">
    <property type="entry name" value="SEC-C"/>
    <property type="match status" value="1"/>
</dbReference>
<evidence type="ECO:0000313" key="1">
    <source>
        <dbReference type="EMBL" id="MCP3055058.1"/>
    </source>
</evidence>
<evidence type="ECO:0000313" key="2">
    <source>
        <dbReference type="Proteomes" id="UP001155220"/>
    </source>
</evidence>